<dbReference type="InterPro" id="IPR024975">
    <property type="entry name" value="NOV_C"/>
</dbReference>
<reference evidence="3 4" key="1">
    <citation type="submission" date="2024-06" db="EMBL/GenBank/DDBJ databases">
        <title>Sorghum-associated microbial communities from plants grown in Nebraska, USA.</title>
        <authorList>
            <person name="Schachtman D."/>
        </authorList>
    </citation>
    <scope>NUCLEOTIDE SEQUENCE [LARGE SCALE GENOMIC DNA]</scope>
    <source>
        <strain evidence="3 4">736</strain>
    </source>
</reference>
<evidence type="ECO:0000259" key="2">
    <source>
        <dbReference type="Pfam" id="PF14338"/>
    </source>
</evidence>
<accession>A0ABV2PNQ7</accession>
<dbReference type="RefSeq" id="WP_354472553.1">
    <property type="nucleotide sequence ID" value="NZ_JBEPSB010000022.1"/>
</dbReference>
<evidence type="ECO:0008006" key="5">
    <source>
        <dbReference type="Google" id="ProtNLM"/>
    </source>
</evidence>
<dbReference type="EMBL" id="JBEPSB010000022">
    <property type="protein sequence ID" value="MET4562570.1"/>
    <property type="molecule type" value="Genomic_DNA"/>
</dbReference>
<evidence type="ECO:0000313" key="4">
    <source>
        <dbReference type="Proteomes" id="UP001549363"/>
    </source>
</evidence>
<evidence type="ECO:0000313" key="3">
    <source>
        <dbReference type="EMBL" id="MET4562570.1"/>
    </source>
</evidence>
<name>A0ABV2PNQ7_9BACI</name>
<comment type="caution">
    <text evidence="3">The sequence shown here is derived from an EMBL/GenBank/DDBJ whole genome shotgun (WGS) entry which is preliminary data.</text>
</comment>
<feature type="domain" description="Restriction system protein Mrr-like N-terminal" evidence="2">
    <location>
        <begin position="21"/>
        <end position="95"/>
    </location>
</feature>
<dbReference type="Pfam" id="PF14338">
    <property type="entry name" value="Mrr_N"/>
    <property type="match status" value="1"/>
</dbReference>
<gene>
    <name evidence="3" type="ORF">ABIA69_003761</name>
</gene>
<organism evidence="3 4">
    <name type="scientific">Lysinibacillus parviboronicapiens</name>
    <dbReference type="NCBI Taxonomy" id="436516"/>
    <lineage>
        <taxon>Bacteria</taxon>
        <taxon>Bacillati</taxon>
        <taxon>Bacillota</taxon>
        <taxon>Bacilli</taxon>
        <taxon>Bacillales</taxon>
        <taxon>Bacillaceae</taxon>
        <taxon>Lysinibacillus</taxon>
    </lineage>
</organism>
<feature type="domain" description="Protein NO VEIN C-terminal" evidence="1">
    <location>
        <begin position="137"/>
        <end position="224"/>
    </location>
</feature>
<proteinExistence type="predicted"/>
<protein>
    <recommendedName>
        <fullName evidence="5">Protein NO VEIN C-terminal domain-containing protein</fullName>
    </recommendedName>
</protein>
<dbReference type="Proteomes" id="UP001549363">
    <property type="component" value="Unassembled WGS sequence"/>
</dbReference>
<evidence type="ECO:0000259" key="1">
    <source>
        <dbReference type="Pfam" id="PF13020"/>
    </source>
</evidence>
<sequence length="264" mass="31044">MKNNKFNEVYPNQSLIHYPLVLELFKRGGKAKPNELYESLADYFELSDELRKKTVNENTKELKWHNNVRWARQQLVDKGILKNDSNWGIWELSDNAINSYFDTDIEHAISEDTVKGKFTQEQLESLLEKQKRIGELGEIIVEEYEKKYLISKGCIKLAEMVRRVSQENCREGYDIISFYEDGSEKYIEVKSSTSNQLEFYISINEYEKAKKLGDRYCIALVRGINLELRNCKEIKEINNFNQLINTNKVNLVPIKWRVSLGENH</sequence>
<dbReference type="Pfam" id="PF13020">
    <property type="entry name" value="NOV_C"/>
    <property type="match status" value="1"/>
</dbReference>
<dbReference type="InterPro" id="IPR025745">
    <property type="entry name" value="Mrr-like_N_dom"/>
</dbReference>
<keyword evidence="4" id="KW-1185">Reference proteome</keyword>